<dbReference type="RefSeq" id="WP_266053798.1">
    <property type="nucleotide sequence ID" value="NZ_JAPFQO010000011.1"/>
</dbReference>
<dbReference type="Proteomes" id="UP001207228">
    <property type="component" value="Unassembled WGS sequence"/>
</dbReference>
<keyword evidence="3" id="KW-1185">Reference proteome</keyword>
<dbReference type="CDD" id="cd00616">
    <property type="entry name" value="AHBA_syn"/>
    <property type="match status" value="1"/>
</dbReference>
<dbReference type="InterPro" id="IPR015421">
    <property type="entry name" value="PyrdxlP-dep_Trfase_major"/>
</dbReference>
<evidence type="ECO:0000313" key="3">
    <source>
        <dbReference type="Proteomes" id="UP001207228"/>
    </source>
</evidence>
<dbReference type="SUPFAM" id="SSF53383">
    <property type="entry name" value="PLP-dependent transferases"/>
    <property type="match status" value="1"/>
</dbReference>
<dbReference type="InterPro" id="IPR015424">
    <property type="entry name" value="PyrdxlP-dep_Trfase"/>
</dbReference>
<comment type="similarity">
    <text evidence="1">Belongs to the DegT/DnrJ/EryC1 family.</text>
</comment>
<dbReference type="PANTHER" id="PTHR30244">
    <property type="entry name" value="TRANSAMINASE"/>
    <property type="match status" value="1"/>
</dbReference>
<gene>
    <name evidence="2" type="ORF">OO017_16495</name>
</gene>
<proteinExistence type="inferred from homology"/>
<keyword evidence="2" id="KW-0032">Aminotransferase</keyword>
<keyword evidence="2" id="KW-0808">Transferase</keyword>
<dbReference type="EMBL" id="JAPFQO010000011">
    <property type="protein sequence ID" value="MCX2741561.1"/>
    <property type="molecule type" value="Genomic_DNA"/>
</dbReference>
<reference evidence="2 3" key="1">
    <citation type="submission" date="2022-11" db="EMBL/GenBank/DDBJ databases">
        <title>The characterization of three novel Bacteroidetes species and genomic analysis of their roles in tidal elemental geochemical cycles.</title>
        <authorList>
            <person name="Ma K.-J."/>
        </authorList>
    </citation>
    <scope>NUCLEOTIDE SEQUENCE [LARGE SCALE GENOMIC DNA]</scope>
    <source>
        <strain evidence="2 3">M82</strain>
    </source>
</reference>
<sequence>MPLITNLMNIKNPSKIQMVDLYSQYLYLKEDIDAAIAEVIETSSYINGPAVNKFASELADYNGIKHVVPCANGTDALQLAMMGLELKPGDEVIVPSFTYVATAEVIALLGLTPVFVDVNPDTFLIDPQSVKEGITARTKAIVPVHLYGQCADMEAIMAIAKAHHLYVIEDTAQAIGADYTFSDGTKKKAGTIGTIGTTSFFPSKNLGCYGDGGALFIQDETLARKIQMIANHGQQVKYYHDLVGVNSRLDTLQAAILRVKLKELDNYCSKRNSTANFYDKHLGNFAALSCPQRVGNSSHVFHQYTIKCNSFNRDELKQFLAERGIPSMVYYPVPLHLQKAYQSYGYKEGDFPVSEELSTEVLSLPIHTEQHEEELRVITDTIKEFLTTNNLA</sequence>
<accession>A0ABT3RJE5</accession>
<dbReference type="Gene3D" id="3.40.640.10">
    <property type="entry name" value="Type I PLP-dependent aspartate aminotransferase-like (Major domain)"/>
    <property type="match status" value="1"/>
</dbReference>
<comment type="caution">
    <text evidence="2">The sequence shown here is derived from an EMBL/GenBank/DDBJ whole genome shotgun (WGS) entry which is preliminary data.</text>
</comment>
<dbReference type="InterPro" id="IPR000653">
    <property type="entry name" value="DegT/StrS_aminotransferase"/>
</dbReference>
<dbReference type="Gene3D" id="3.90.1150.10">
    <property type="entry name" value="Aspartate Aminotransferase, domain 1"/>
    <property type="match status" value="1"/>
</dbReference>
<dbReference type="Pfam" id="PF01041">
    <property type="entry name" value="DegT_DnrJ_EryC1"/>
    <property type="match status" value="1"/>
</dbReference>
<protein>
    <submittedName>
        <fullName evidence="2">DegT/DnrJ/EryC1/StrS family aminotransferase</fullName>
    </submittedName>
</protein>
<dbReference type="InterPro" id="IPR015422">
    <property type="entry name" value="PyrdxlP-dep_Trfase_small"/>
</dbReference>
<evidence type="ECO:0000256" key="1">
    <source>
        <dbReference type="RuleBase" id="RU004508"/>
    </source>
</evidence>
<dbReference type="GO" id="GO:0008483">
    <property type="term" value="F:transaminase activity"/>
    <property type="evidence" value="ECO:0007669"/>
    <property type="project" value="UniProtKB-KW"/>
</dbReference>
<evidence type="ECO:0000313" key="2">
    <source>
        <dbReference type="EMBL" id="MCX2741561.1"/>
    </source>
</evidence>
<organism evidence="2 3">
    <name type="scientific">Pontibacter anaerobius</name>
    <dbReference type="NCBI Taxonomy" id="2993940"/>
    <lineage>
        <taxon>Bacteria</taxon>
        <taxon>Pseudomonadati</taxon>
        <taxon>Bacteroidota</taxon>
        <taxon>Cytophagia</taxon>
        <taxon>Cytophagales</taxon>
        <taxon>Hymenobacteraceae</taxon>
        <taxon>Pontibacter</taxon>
    </lineage>
</organism>
<keyword evidence="1" id="KW-0663">Pyridoxal phosphate</keyword>
<dbReference type="PANTHER" id="PTHR30244:SF42">
    <property type="entry name" value="UDP-2-ACETAMIDO-2-DEOXY-3-OXO-D-GLUCURONATE AMINOTRANSFERASE"/>
    <property type="match status" value="1"/>
</dbReference>
<name>A0ABT3RJE5_9BACT</name>
<dbReference type="PIRSF" id="PIRSF000390">
    <property type="entry name" value="PLP_StrS"/>
    <property type="match status" value="1"/>
</dbReference>